<reference evidence="2" key="1">
    <citation type="journal article" date="2019" name="Int. J. Syst. Evol. Microbiol.">
        <title>The Global Catalogue of Microorganisms (GCM) 10K type strain sequencing project: providing services to taxonomists for standard genome sequencing and annotation.</title>
        <authorList>
            <consortium name="The Broad Institute Genomics Platform"/>
            <consortium name="The Broad Institute Genome Sequencing Center for Infectious Disease"/>
            <person name="Wu L."/>
            <person name="Ma J."/>
        </authorList>
    </citation>
    <scope>NUCLEOTIDE SEQUENCE [LARGE SCALE GENOMIC DNA]</scope>
    <source>
        <strain evidence="2">KLKA75</strain>
    </source>
</reference>
<dbReference type="Gene3D" id="3.40.50.300">
    <property type="entry name" value="P-loop containing nucleotide triphosphate hydrolases"/>
    <property type="match status" value="1"/>
</dbReference>
<keyword evidence="2" id="KW-1185">Reference proteome</keyword>
<dbReference type="SUPFAM" id="SSF52540">
    <property type="entry name" value="P-loop containing nucleoside triphosphate hydrolases"/>
    <property type="match status" value="1"/>
</dbReference>
<dbReference type="RefSeq" id="WP_378262445.1">
    <property type="nucleotide sequence ID" value="NZ_JBHSIT010000012.1"/>
</dbReference>
<evidence type="ECO:0000313" key="1">
    <source>
        <dbReference type="EMBL" id="MFC4912488.1"/>
    </source>
</evidence>
<name>A0ABV9UAB8_9ACTN</name>
<comment type="caution">
    <text evidence="1">The sequence shown here is derived from an EMBL/GenBank/DDBJ whole genome shotgun (WGS) entry which is preliminary data.</text>
</comment>
<dbReference type="Pfam" id="PF13671">
    <property type="entry name" value="AAA_33"/>
    <property type="match status" value="1"/>
</dbReference>
<proteinExistence type="predicted"/>
<evidence type="ECO:0000313" key="2">
    <source>
        <dbReference type="Proteomes" id="UP001595872"/>
    </source>
</evidence>
<accession>A0ABV9UAB8</accession>
<dbReference type="Proteomes" id="UP001595872">
    <property type="component" value="Unassembled WGS sequence"/>
</dbReference>
<sequence>MGTLVVVSGPAGSGKTTLAHELARILGCPAIIRDEIKQGIVAGRADYRPEPGDAETLRALDAFFTVLRVLLQAGSMVVAEAAFQDRVWNPRLTPMREFAQVRIVRCDAPEPVRMERIAARLEADGHRRAHADHTLTVGRPFTPVEMDVPTLDVDTSDGYEPALGEIVSFARTGRR</sequence>
<organism evidence="1 2">
    <name type="scientific">Actinomadura gamaensis</name>
    <dbReference type="NCBI Taxonomy" id="1763541"/>
    <lineage>
        <taxon>Bacteria</taxon>
        <taxon>Bacillati</taxon>
        <taxon>Actinomycetota</taxon>
        <taxon>Actinomycetes</taxon>
        <taxon>Streptosporangiales</taxon>
        <taxon>Thermomonosporaceae</taxon>
        <taxon>Actinomadura</taxon>
    </lineage>
</organism>
<dbReference type="InterPro" id="IPR027417">
    <property type="entry name" value="P-loop_NTPase"/>
</dbReference>
<dbReference type="EMBL" id="JBHSIT010000012">
    <property type="protein sequence ID" value="MFC4912488.1"/>
    <property type="molecule type" value="Genomic_DNA"/>
</dbReference>
<protein>
    <submittedName>
        <fullName evidence="1">AAA family ATPase</fullName>
    </submittedName>
</protein>
<gene>
    <name evidence="1" type="ORF">ACFPCY_34670</name>
</gene>